<proteinExistence type="predicted"/>
<keyword evidence="1" id="KW-0812">Transmembrane</keyword>
<sequence>MTIQQWLFSFKGRIGRRDFWIWIALWALSMVLLFSLAGNGWLDLQMAAFALVCLIWPTACVTVKRLHDRNRSGLWALLMVVAWILLAGNWAVLGGVWVWAVGRFIPTLIMVMLLIDLGAFVGTQGENKFGKDTLDVKYR</sequence>
<protein>
    <submittedName>
        <fullName evidence="2">DUF805 domain-containing protein</fullName>
    </submittedName>
</protein>
<keyword evidence="1" id="KW-1133">Transmembrane helix</keyword>
<feature type="transmembrane region" description="Helical" evidence="1">
    <location>
        <begin position="20"/>
        <end position="38"/>
    </location>
</feature>
<gene>
    <name evidence="2" type="ORF">ENKO_41820</name>
</gene>
<dbReference type="PANTHER" id="PTHR34980:SF1">
    <property type="entry name" value="INNER MEMBRANE PROTEIN"/>
    <property type="match status" value="1"/>
</dbReference>
<accession>A0AA86IW07</accession>
<dbReference type="Pfam" id="PF05656">
    <property type="entry name" value="DUF805"/>
    <property type="match status" value="1"/>
</dbReference>
<dbReference type="EMBL" id="AP024590">
    <property type="protein sequence ID" value="BCU57588.1"/>
    <property type="molecule type" value="Genomic_DNA"/>
</dbReference>
<evidence type="ECO:0000313" key="3">
    <source>
        <dbReference type="Proteomes" id="UP000682928"/>
    </source>
</evidence>
<evidence type="ECO:0000313" key="2">
    <source>
        <dbReference type="EMBL" id="BCU57588.1"/>
    </source>
</evidence>
<dbReference type="AlphaFoldDB" id="A0AA86IW07"/>
<dbReference type="PANTHER" id="PTHR34980">
    <property type="entry name" value="INNER MEMBRANE PROTEIN-RELATED-RELATED"/>
    <property type="match status" value="1"/>
</dbReference>
<keyword evidence="1" id="KW-0472">Membrane</keyword>
<dbReference type="InterPro" id="IPR008523">
    <property type="entry name" value="DUF805"/>
</dbReference>
<feature type="transmembrane region" description="Helical" evidence="1">
    <location>
        <begin position="44"/>
        <end position="63"/>
    </location>
</feature>
<organism evidence="2 3">
    <name type="scientific">Enterobacter kobei</name>
    <dbReference type="NCBI Taxonomy" id="208224"/>
    <lineage>
        <taxon>Bacteria</taxon>
        <taxon>Pseudomonadati</taxon>
        <taxon>Pseudomonadota</taxon>
        <taxon>Gammaproteobacteria</taxon>
        <taxon>Enterobacterales</taxon>
        <taxon>Enterobacteriaceae</taxon>
        <taxon>Enterobacter</taxon>
        <taxon>Enterobacter cloacae complex</taxon>
    </lineage>
</organism>
<evidence type="ECO:0000256" key="1">
    <source>
        <dbReference type="SAM" id="Phobius"/>
    </source>
</evidence>
<reference evidence="2" key="1">
    <citation type="submission" date="2021-04" db="EMBL/GenBank/DDBJ databases">
        <title>Difference and commonality of drug resistance evolution in various bacteria. and drug sensitivity profiles.</title>
        <authorList>
            <person name="Maeda T."/>
            <person name="Shibai A."/>
            <person name="Kawada K."/>
            <person name="Kotani H."/>
            <person name="Tarusawa Y."/>
            <person name="Tanabe K."/>
            <person name="Furusawa C."/>
        </authorList>
    </citation>
    <scope>NUCLEOTIDE SEQUENCE</scope>
    <source>
        <strain evidence="2">JCM 8580</strain>
    </source>
</reference>
<feature type="transmembrane region" description="Helical" evidence="1">
    <location>
        <begin position="104"/>
        <end position="122"/>
    </location>
</feature>
<dbReference type="GO" id="GO:0005886">
    <property type="term" value="C:plasma membrane"/>
    <property type="evidence" value="ECO:0007669"/>
    <property type="project" value="TreeGrafter"/>
</dbReference>
<dbReference type="RefSeq" id="WP_088222140.1">
    <property type="nucleotide sequence ID" value="NZ_AP024590.1"/>
</dbReference>
<name>A0AA86IW07_9ENTR</name>
<feature type="transmembrane region" description="Helical" evidence="1">
    <location>
        <begin position="75"/>
        <end position="98"/>
    </location>
</feature>
<dbReference type="Proteomes" id="UP000682928">
    <property type="component" value="Chromosome"/>
</dbReference>